<protein>
    <submittedName>
        <fullName evidence="3">D-alanine-D-alanine ligase-like ATP-grasp enzyme</fullName>
    </submittedName>
</protein>
<dbReference type="PANTHER" id="PTHR21621:SF0">
    <property type="entry name" value="BETA-CITRYLGLUTAMATE SYNTHASE B-RELATED"/>
    <property type="match status" value="1"/>
</dbReference>
<dbReference type="PROSITE" id="PS50975">
    <property type="entry name" value="ATP_GRASP"/>
    <property type="match status" value="1"/>
</dbReference>
<keyword evidence="1" id="KW-0547">Nucleotide-binding</keyword>
<dbReference type="AlphaFoldDB" id="A0A7W5Y0G5"/>
<dbReference type="SUPFAM" id="SSF56059">
    <property type="entry name" value="Glutathione synthetase ATP-binding domain-like"/>
    <property type="match status" value="1"/>
</dbReference>
<sequence length="414" mass="45130">MRGLSHAGLSTVLLERECLAVGLSTWRTSEQTFIASAADGQGISFNKSGTVLNSRPAGPLTTNKHSTRLLLQGAGVPVPRGRRFDQSNIAAATAYAEELGYPVVLKPLHGAQGHGVVTGISSTEDLEWAFQDVASSTYAHDDILVEEQIDGEAYRIIVVGDRAVSALISRRGAITGDGRHTVRQLVEQRQELRTQNPHLMSRPISIDERMRHLLERQDITLGTVLTEGRVVEFTYGSNTQMGGEPAQVLPEVHPSILEASVSAVQALPGLGFGGVDFLVPDISQPLSQQRAGICEVNSLPAIDSHEYPLYGAAMPVARDMVAASAQHNGLALGEHRDSVNLKVTIDAPTATWRYRRWLRTRARKMRLRCRLRTDDQGRLAAEVLGDAGHAAVWLALIQDNRHRIPVREVETVHA</sequence>
<evidence type="ECO:0000256" key="1">
    <source>
        <dbReference type="PROSITE-ProRule" id="PRU00409"/>
    </source>
</evidence>
<dbReference type="Pfam" id="PF02786">
    <property type="entry name" value="CPSase_L_D2"/>
    <property type="match status" value="1"/>
</dbReference>
<keyword evidence="3" id="KW-0436">Ligase</keyword>
<evidence type="ECO:0000259" key="2">
    <source>
        <dbReference type="PROSITE" id="PS50975"/>
    </source>
</evidence>
<keyword evidence="4" id="KW-1185">Reference proteome</keyword>
<dbReference type="RefSeq" id="WP_183357570.1">
    <property type="nucleotide sequence ID" value="NZ_BAABKR010000001.1"/>
</dbReference>
<dbReference type="GO" id="GO:0018169">
    <property type="term" value="F:ribosomal S6-glutamic acid ligase activity"/>
    <property type="evidence" value="ECO:0007669"/>
    <property type="project" value="TreeGrafter"/>
</dbReference>
<keyword evidence="1" id="KW-0067">ATP-binding</keyword>
<dbReference type="Proteomes" id="UP000547528">
    <property type="component" value="Unassembled WGS sequence"/>
</dbReference>
<dbReference type="EMBL" id="JACIBT010000001">
    <property type="protein sequence ID" value="MBB3667223.1"/>
    <property type="molecule type" value="Genomic_DNA"/>
</dbReference>
<comment type="caution">
    <text evidence="3">The sequence shown here is derived from an EMBL/GenBank/DDBJ whole genome shotgun (WGS) entry which is preliminary data.</text>
</comment>
<gene>
    <name evidence="3" type="ORF">FHX47_000816</name>
</gene>
<accession>A0A7W5Y0G5</accession>
<feature type="domain" description="ATP-grasp" evidence="2">
    <location>
        <begin position="68"/>
        <end position="325"/>
    </location>
</feature>
<dbReference type="GO" id="GO:0046872">
    <property type="term" value="F:metal ion binding"/>
    <property type="evidence" value="ECO:0007669"/>
    <property type="project" value="InterPro"/>
</dbReference>
<evidence type="ECO:0000313" key="3">
    <source>
        <dbReference type="EMBL" id="MBB3667223.1"/>
    </source>
</evidence>
<dbReference type="InterPro" id="IPR011761">
    <property type="entry name" value="ATP-grasp"/>
</dbReference>
<name>A0A7W5Y0G5_9MICC</name>
<dbReference type="Gene3D" id="3.30.470.20">
    <property type="entry name" value="ATP-grasp fold, B domain"/>
    <property type="match status" value="2"/>
</dbReference>
<dbReference type="PANTHER" id="PTHR21621">
    <property type="entry name" value="RIBOSOMAL PROTEIN S6 MODIFICATION PROTEIN"/>
    <property type="match status" value="1"/>
</dbReference>
<dbReference type="GO" id="GO:0009432">
    <property type="term" value="P:SOS response"/>
    <property type="evidence" value="ECO:0007669"/>
    <property type="project" value="TreeGrafter"/>
</dbReference>
<proteinExistence type="predicted"/>
<reference evidence="3 4" key="1">
    <citation type="submission" date="2020-08" db="EMBL/GenBank/DDBJ databases">
        <title>Sequencing the genomes of 1000 actinobacteria strains.</title>
        <authorList>
            <person name="Klenk H.-P."/>
        </authorList>
    </citation>
    <scope>NUCLEOTIDE SEQUENCE [LARGE SCALE GENOMIC DNA]</scope>
    <source>
        <strain evidence="3 4">DSM 28238</strain>
    </source>
</reference>
<dbReference type="GO" id="GO:0005524">
    <property type="term" value="F:ATP binding"/>
    <property type="evidence" value="ECO:0007669"/>
    <property type="project" value="UniProtKB-UniRule"/>
</dbReference>
<dbReference type="InterPro" id="IPR005479">
    <property type="entry name" value="CPAse_ATP-bd"/>
</dbReference>
<organism evidence="3 4">
    <name type="scientific">Garicola koreensis</name>
    <dbReference type="NCBI Taxonomy" id="1262554"/>
    <lineage>
        <taxon>Bacteria</taxon>
        <taxon>Bacillati</taxon>
        <taxon>Actinomycetota</taxon>
        <taxon>Actinomycetes</taxon>
        <taxon>Micrococcales</taxon>
        <taxon>Micrococcaceae</taxon>
        <taxon>Garicola</taxon>
    </lineage>
</organism>
<evidence type="ECO:0000313" key="4">
    <source>
        <dbReference type="Proteomes" id="UP000547528"/>
    </source>
</evidence>
<dbReference type="GO" id="GO:0005737">
    <property type="term" value="C:cytoplasm"/>
    <property type="evidence" value="ECO:0007669"/>
    <property type="project" value="TreeGrafter"/>
</dbReference>